<proteinExistence type="predicted"/>
<comment type="caution">
    <text evidence="2">The sequence shown here is derived from an EMBL/GenBank/DDBJ whole genome shotgun (WGS) entry which is preliminary data.</text>
</comment>
<keyword evidence="3" id="KW-1185">Reference proteome</keyword>
<gene>
    <name evidence="2" type="ORF">CWE21_11460</name>
</gene>
<evidence type="ECO:0000259" key="1">
    <source>
        <dbReference type="PROSITE" id="PS51186"/>
    </source>
</evidence>
<organism evidence="2 3">
    <name type="scientific">Pseudidiomarina aquimaris</name>
    <dbReference type="NCBI Taxonomy" id="641841"/>
    <lineage>
        <taxon>Bacteria</taxon>
        <taxon>Pseudomonadati</taxon>
        <taxon>Pseudomonadota</taxon>
        <taxon>Gammaproteobacteria</taxon>
        <taxon>Alteromonadales</taxon>
        <taxon>Idiomarinaceae</taxon>
        <taxon>Pseudidiomarina</taxon>
    </lineage>
</organism>
<dbReference type="Proteomes" id="UP000286678">
    <property type="component" value="Unassembled WGS sequence"/>
</dbReference>
<dbReference type="PANTHER" id="PTHR43792">
    <property type="entry name" value="GNAT FAMILY, PUTATIVE (AFU_ORTHOLOGUE AFUA_3G00765)-RELATED-RELATED"/>
    <property type="match status" value="1"/>
</dbReference>
<evidence type="ECO:0000313" key="3">
    <source>
        <dbReference type="Proteomes" id="UP000286678"/>
    </source>
</evidence>
<reference evidence="3" key="1">
    <citation type="journal article" date="2018" name="Front. Microbiol.">
        <title>Genome-Based Analysis Reveals the Taxonomy and Diversity of the Family Idiomarinaceae.</title>
        <authorList>
            <person name="Liu Y."/>
            <person name="Lai Q."/>
            <person name="Shao Z."/>
        </authorList>
    </citation>
    <scope>NUCLEOTIDE SEQUENCE [LARGE SCALE GENOMIC DNA]</scope>
    <source>
        <strain evidence="3">SW15</strain>
    </source>
</reference>
<dbReference type="Pfam" id="PF13302">
    <property type="entry name" value="Acetyltransf_3"/>
    <property type="match status" value="1"/>
</dbReference>
<evidence type="ECO:0000313" key="2">
    <source>
        <dbReference type="EMBL" id="RUO46370.1"/>
    </source>
</evidence>
<dbReference type="SUPFAM" id="SSF55729">
    <property type="entry name" value="Acyl-CoA N-acyltransferases (Nat)"/>
    <property type="match status" value="1"/>
</dbReference>
<dbReference type="InterPro" id="IPR016181">
    <property type="entry name" value="Acyl_CoA_acyltransferase"/>
</dbReference>
<dbReference type="PANTHER" id="PTHR43792:SF1">
    <property type="entry name" value="N-ACETYLTRANSFERASE DOMAIN-CONTAINING PROTEIN"/>
    <property type="match status" value="1"/>
</dbReference>
<dbReference type="OrthoDB" id="9798081at2"/>
<name>A0A432XCJ0_9GAMM</name>
<dbReference type="EMBL" id="PIPT01000009">
    <property type="protein sequence ID" value="RUO46370.1"/>
    <property type="molecule type" value="Genomic_DNA"/>
</dbReference>
<dbReference type="InterPro" id="IPR051531">
    <property type="entry name" value="N-acetyltransferase"/>
</dbReference>
<sequence>MEKIYGCNSERPELALREISLADAEFIHALYTGSDFRQGIGDRGITSLQDARHYIEQNIRASYQKHGFGLWLVEHQTVAVGICGLVKRDYLPDPDLGFALSPEYYGQGLARCAAARTLELAREQFQLSTLLAITSPTNQRSQKLLLALDFKPVPAVVDPHTGQTLDTFAWQAEESQ</sequence>
<dbReference type="RefSeq" id="WP_126834585.1">
    <property type="nucleotide sequence ID" value="NZ_PIPT01000009.1"/>
</dbReference>
<dbReference type="InterPro" id="IPR000182">
    <property type="entry name" value="GNAT_dom"/>
</dbReference>
<feature type="domain" description="N-acetyltransferase" evidence="1">
    <location>
        <begin position="14"/>
        <end position="171"/>
    </location>
</feature>
<keyword evidence="2" id="KW-0808">Transferase</keyword>
<dbReference type="PROSITE" id="PS51186">
    <property type="entry name" value="GNAT"/>
    <property type="match status" value="1"/>
</dbReference>
<protein>
    <submittedName>
        <fullName evidence="2">GNAT family N-acetyltransferase</fullName>
    </submittedName>
</protein>
<dbReference type="Gene3D" id="3.40.630.30">
    <property type="match status" value="1"/>
</dbReference>
<dbReference type="AlphaFoldDB" id="A0A432XCJ0"/>
<dbReference type="GO" id="GO:0016747">
    <property type="term" value="F:acyltransferase activity, transferring groups other than amino-acyl groups"/>
    <property type="evidence" value="ECO:0007669"/>
    <property type="project" value="InterPro"/>
</dbReference>
<accession>A0A432XCJ0</accession>